<keyword evidence="2" id="KW-0677">Repeat</keyword>
<evidence type="ECO:0000256" key="4">
    <source>
        <dbReference type="ARBA" id="ARBA00022833"/>
    </source>
</evidence>
<feature type="domain" description="C2H2-type" evidence="6">
    <location>
        <begin position="64"/>
        <end position="92"/>
    </location>
</feature>
<accession>S7REL7</accession>
<feature type="domain" description="C2H2-type" evidence="6">
    <location>
        <begin position="123"/>
        <end position="150"/>
    </location>
</feature>
<keyword evidence="3 5" id="KW-0863">Zinc-finger</keyword>
<reference evidence="7 8" key="1">
    <citation type="journal article" date="2012" name="Science">
        <title>The Paleozoic origin of enzymatic lignin decomposition reconstructed from 31 fungal genomes.</title>
        <authorList>
            <person name="Floudas D."/>
            <person name="Binder M."/>
            <person name="Riley R."/>
            <person name="Barry K."/>
            <person name="Blanchette R.A."/>
            <person name="Henrissat B."/>
            <person name="Martinez A.T."/>
            <person name="Otillar R."/>
            <person name="Spatafora J.W."/>
            <person name="Yadav J.S."/>
            <person name="Aerts A."/>
            <person name="Benoit I."/>
            <person name="Boyd A."/>
            <person name="Carlson A."/>
            <person name="Copeland A."/>
            <person name="Coutinho P.M."/>
            <person name="de Vries R.P."/>
            <person name="Ferreira P."/>
            <person name="Findley K."/>
            <person name="Foster B."/>
            <person name="Gaskell J."/>
            <person name="Glotzer D."/>
            <person name="Gorecki P."/>
            <person name="Heitman J."/>
            <person name="Hesse C."/>
            <person name="Hori C."/>
            <person name="Igarashi K."/>
            <person name="Jurgens J.A."/>
            <person name="Kallen N."/>
            <person name="Kersten P."/>
            <person name="Kohler A."/>
            <person name="Kuees U."/>
            <person name="Kumar T.K.A."/>
            <person name="Kuo A."/>
            <person name="LaButti K."/>
            <person name="Larrondo L.F."/>
            <person name="Lindquist E."/>
            <person name="Ling A."/>
            <person name="Lombard V."/>
            <person name="Lucas S."/>
            <person name="Lundell T."/>
            <person name="Martin R."/>
            <person name="McLaughlin D.J."/>
            <person name="Morgenstern I."/>
            <person name="Morin E."/>
            <person name="Murat C."/>
            <person name="Nagy L.G."/>
            <person name="Nolan M."/>
            <person name="Ohm R.A."/>
            <person name="Patyshakuliyeva A."/>
            <person name="Rokas A."/>
            <person name="Ruiz-Duenas F.J."/>
            <person name="Sabat G."/>
            <person name="Salamov A."/>
            <person name="Samejima M."/>
            <person name="Schmutz J."/>
            <person name="Slot J.C."/>
            <person name="St John F."/>
            <person name="Stenlid J."/>
            <person name="Sun H."/>
            <person name="Sun S."/>
            <person name="Syed K."/>
            <person name="Tsang A."/>
            <person name="Wiebenga A."/>
            <person name="Young D."/>
            <person name="Pisabarro A."/>
            <person name="Eastwood D.C."/>
            <person name="Martin F."/>
            <person name="Cullen D."/>
            <person name="Grigoriev I.V."/>
            <person name="Hibbett D.S."/>
        </authorList>
    </citation>
    <scope>NUCLEOTIDE SEQUENCE [LARGE SCALE GENOMIC DNA]</scope>
    <source>
        <strain evidence="7 8">ATCC 11539</strain>
    </source>
</reference>
<proteinExistence type="predicted"/>
<dbReference type="PROSITE" id="PS50157">
    <property type="entry name" value="ZINC_FINGER_C2H2_2"/>
    <property type="match status" value="5"/>
</dbReference>
<keyword evidence="4" id="KW-0862">Zinc</keyword>
<dbReference type="AlphaFoldDB" id="S7REL7"/>
<evidence type="ECO:0000313" key="7">
    <source>
        <dbReference type="EMBL" id="EPQ50929.1"/>
    </source>
</evidence>
<dbReference type="HOGENOM" id="CLU_002678_2_1_1"/>
<dbReference type="SMART" id="SM00355">
    <property type="entry name" value="ZnF_C2H2"/>
    <property type="match status" value="5"/>
</dbReference>
<dbReference type="GO" id="GO:0000981">
    <property type="term" value="F:DNA-binding transcription factor activity, RNA polymerase II-specific"/>
    <property type="evidence" value="ECO:0007669"/>
    <property type="project" value="UniProtKB-ARBA"/>
</dbReference>
<dbReference type="EMBL" id="KB469313">
    <property type="protein sequence ID" value="EPQ50929.1"/>
    <property type="molecule type" value="Genomic_DNA"/>
</dbReference>
<dbReference type="GO" id="GO:0005634">
    <property type="term" value="C:nucleus"/>
    <property type="evidence" value="ECO:0007669"/>
    <property type="project" value="TreeGrafter"/>
</dbReference>
<evidence type="ECO:0000259" key="6">
    <source>
        <dbReference type="PROSITE" id="PS50157"/>
    </source>
</evidence>
<dbReference type="PANTHER" id="PTHR19818">
    <property type="entry name" value="ZINC FINGER PROTEIN ZIC AND GLI"/>
    <property type="match status" value="1"/>
</dbReference>
<dbReference type="GO" id="GO:0000978">
    <property type="term" value="F:RNA polymerase II cis-regulatory region sequence-specific DNA binding"/>
    <property type="evidence" value="ECO:0007669"/>
    <property type="project" value="TreeGrafter"/>
</dbReference>
<dbReference type="InterPro" id="IPR013087">
    <property type="entry name" value="Znf_C2H2_type"/>
</dbReference>
<feature type="domain" description="C2H2-type" evidence="6">
    <location>
        <begin position="95"/>
        <end position="122"/>
    </location>
</feature>
<organism evidence="7 8">
    <name type="scientific">Gloeophyllum trabeum (strain ATCC 11539 / FP-39264 / Madison 617)</name>
    <name type="common">Brown rot fungus</name>
    <dbReference type="NCBI Taxonomy" id="670483"/>
    <lineage>
        <taxon>Eukaryota</taxon>
        <taxon>Fungi</taxon>
        <taxon>Dikarya</taxon>
        <taxon>Basidiomycota</taxon>
        <taxon>Agaricomycotina</taxon>
        <taxon>Agaricomycetes</taxon>
        <taxon>Gloeophyllales</taxon>
        <taxon>Gloeophyllaceae</taxon>
        <taxon>Gloeophyllum</taxon>
    </lineage>
</organism>
<dbReference type="GeneID" id="19307107"/>
<dbReference type="OMA" id="WAGCERS"/>
<dbReference type="FunFam" id="3.30.160.60:FF:000072">
    <property type="entry name" value="zinc finger protein 143 isoform X1"/>
    <property type="match status" value="2"/>
</dbReference>
<protein>
    <recommendedName>
        <fullName evidence="6">C2H2-type domain-containing protein</fullName>
    </recommendedName>
</protein>
<dbReference type="RefSeq" id="XP_007870601.1">
    <property type="nucleotide sequence ID" value="XM_007872410.1"/>
</dbReference>
<dbReference type="FunFam" id="3.30.160.60:FF:000446">
    <property type="entry name" value="Zinc finger protein"/>
    <property type="match status" value="1"/>
</dbReference>
<dbReference type="GO" id="GO:0045944">
    <property type="term" value="P:positive regulation of transcription by RNA polymerase II"/>
    <property type="evidence" value="ECO:0007669"/>
    <property type="project" value="UniProtKB-ARBA"/>
</dbReference>
<keyword evidence="8" id="KW-1185">Reference proteome</keyword>
<keyword evidence="1" id="KW-0479">Metal-binding</keyword>
<dbReference type="eggNOG" id="KOG1721">
    <property type="taxonomic scope" value="Eukaryota"/>
</dbReference>
<evidence type="ECO:0000256" key="1">
    <source>
        <dbReference type="ARBA" id="ARBA00022723"/>
    </source>
</evidence>
<evidence type="ECO:0000313" key="8">
    <source>
        <dbReference type="Proteomes" id="UP000030669"/>
    </source>
</evidence>
<feature type="domain" description="C2H2-type" evidence="6">
    <location>
        <begin position="30"/>
        <end position="59"/>
    </location>
</feature>
<evidence type="ECO:0000256" key="2">
    <source>
        <dbReference type="ARBA" id="ARBA00022737"/>
    </source>
</evidence>
<evidence type="ECO:0000256" key="5">
    <source>
        <dbReference type="PROSITE-ProRule" id="PRU00042"/>
    </source>
</evidence>
<dbReference type="InterPro" id="IPR050329">
    <property type="entry name" value="GLI_C2H2-zinc-finger"/>
</dbReference>
<feature type="non-terminal residue" evidence="7">
    <location>
        <position position="1"/>
    </location>
</feature>
<feature type="non-terminal residue" evidence="7">
    <location>
        <position position="150"/>
    </location>
</feature>
<dbReference type="KEGG" id="gtr:GLOTRDRAFT_5637"/>
<dbReference type="Pfam" id="PF00096">
    <property type="entry name" value="zf-C2H2"/>
    <property type="match status" value="4"/>
</dbReference>
<dbReference type="GO" id="GO:0008270">
    <property type="term" value="F:zinc ion binding"/>
    <property type="evidence" value="ECO:0007669"/>
    <property type="project" value="UniProtKB-KW"/>
</dbReference>
<evidence type="ECO:0000256" key="3">
    <source>
        <dbReference type="ARBA" id="ARBA00022771"/>
    </source>
</evidence>
<dbReference type="Pfam" id="PF13912">
    <property type="entry name" value="zf-C2H2_6"/>
    <property type="match status" value="1"/>
</dbReference>
<dbReference type="FunFam" id="3.30.160.60:FF:000100">
    <property type="entry name" value="Zinc finger 45-like"/>
    <property type="match status" value="2"/>
</dbReference>
<dbReference type="PROSITE" id="PS00028">
    <property type="entry name" value="ZINC_FINGER_C2H2_1"/>
    <property type="match status" value="4"/>
</dbReference>
<dbReference type="STRING" id="670483.S7REL7"/>
<name>S7REL7_GLOTA</name>
<dbReference type="Gene3D" id="3.30.160.60">
    <property type="entry name" value="Classic Zinc Finger"/>
    <property type="match status" value="5"/>
</dbReference>
<dbReference type="InterPro" id="IPR036236">
    <property type="entry name" value="Znf_C2H2_sf"/>
</dbReference>
<dbReference type="SUPFAM" id="SSF57667">
    <property type="entry name" value="beta-beta-alpha zinc fingers"/>
    <property type="match status" value="2"/>
</dbReference>
<dbReference type="PANTHER" id="PTHR19818:SF161">
    <property type="entry name" value="C2H2-TYPE DOMAIN-CONTAINING PROTEIN"/>
    <property type="match status" value="1"/>
</dbReference>
<feature type="domain" description="C2H2-type" evidence="6">
    <location>
        <begin position="2"/>
        <end position="29"/>
    </location>
</feature>
<dbReference type="OrthoDB" id="6077919at2759"/>
<gene>
    <name evidence="7" type="ORF">GLOTRDRAFT_5637</name>
</gene>
<sequence length="150" mass="16987">PHKCAVCGSTFTRKANLDGHLTAHKGEKPYPCDVGTCSKAFARLNDLKRHKKIHEKEGHPGERYKCQMCGSTFTRKANLDEHLTGRPLLIKPAPHKCAVCGSRFMRKVNLDEHLTAHKGEKPYPCDFGTCSKAFARLNDLNRHRKIHEKE</sequence>
<dbReference type="Proteomes" id="UP000030669">
    <property type="component" value="Unassembled WGS sequence"/>
</dbReference>